<dbReference type="Proteomes" id="UP000594638">
    <property type="component" value="Unassembled WGS sequence"/>
</dbReference>
<dbReference type="EMBL" id="CACTIH010009032">
    <property type="protein sequence ID" value="CAA3019962.1"/>
    <property type="molecule type" value="Genomic_DNA"/>
</dbReference>
<comment type="caution">
    <text evidence="1">The sequence shown here is derived from an EMBL/GenBank/DDBJ whole genome shotgun (WGS) entry which is preliminary data.</text>
</comment>
<keyword evidence="2" id="KW-1185">Reference proteome</keyword>
<sequence>MAMNQLVIEGAEMVASYRMHGDAWSEEATSTLVDAWGSRYLQMCPLPVLIGDEVNLENNYYATTPVVVTEVDRKQNNSATAATTEMAAEVDLEERGSDSDEIEVIELNNGKKEEEVDNGVRRYLKAIKRFGDRYEREML</sequence>
<evidence type="ECO:0000313" key="1">
    <source>
        <dbReference type="EMBL" id="CAA3019962.1"/>
    </source>
</evidence>
<dbReference type="Gramene" id="OE9A094093T1">
    <property type="protein sequence ID" value="OE9A094093C1"/>
    <property type="gene ID" value="OE9A094093"/>
</dbReference>
<protein>
    <submittedName>
        <fullName evidence="1">Uncharacterized protein</fullName>
    </submittedName>
</protein>
<reference evidence="1 2" key="1">
    <citation type="submission" date="2019-12" db="EMBL/GenBank/DDBJ databases">
        <authorList>
            <person name="Alioto T."/>
            <person name="Alioto T."/>
            <person name="Gomez Garrido J."/>
        </authorList>
    </citation>
    <scope>NUCLEOTIDE SEQUENCE [LARGE SCALE GENOMIC DNA]</scope>
</reference>
<name>A0A8S0UQ59_OLEEU</name>
<gene>
    <name evidence="1" type="ORF">OLEA9_A094093</name>
</gene>
<dbReference type="AlphaFoldDB" id="A0A8S0UQ59"/>
<organism evidence="1 2">
    <name type="scientific">Olea europaea subsp. europaea</name>
    <dbReference type="NCBI Taxonomy" id="158383"/>
    <lineage>
        <taxon>Eukaryota</taxon>
        <taxon>Viridiplantae</taxon>
        <taxon>Streptophyta</taxon>
        <taxon>Embryophyta</taxon>
        <taxon>Tracheophyta</taxon>
        <taxon>Spermatophyta</taxon>
        <taxon>Magnoliopsida</taxon>
        <taxon>eudicotyledons</taxon>
        <taxon>Gunneridae</taxon>
        <taxon>Pentapetalae</taxon>
        <taxon>asterids</taxon>
        <taxon>lamiids</taxon>
        <taxon>Lamiales</taxon>
        <taxon>Oleaceae</taxon>
        <taxon>Oleeae</taxon>
        <taxon>Olea</taxon>
    </lineage>
</organism>
<accession>A0A8S0UQ59</accession>
<proteinExistence type="predicted"/>
<evidence type="ECO:0000313" key="2">
    <source>
        <dbReference type="Proteomes" id="UP000594638"/>
    </source>
</evidence>